<dbReference type="Pfam" id="PF14576">
    <property type="entry name" value="SEO_N"/>
    <property type="match status" value="1"/>
</dbReference>
<dbReference type="PANTHER" id="PTHR33232:SF11">
    <property type="entry name" value="PROTEIN SIEVE ELEMENT OCCLUSION C"/>
    <property type="match status" value="1"/>
</dbReference>
<dbReference type="Pfam" id="PF14577">
    <property type="entry name" value="SEO_C"/>
    <property type="match status" value="1"/>
</dbReference>
<keyword evidence="4" id="KW-1185">Reference proteome</keyword>
<organism evidence="3 4">
    <name type="scientific">Linum tenue</name>
    <dbReference type="NCBI Taxonomy" id="586396"/>
    <lineage>
        <taxon>Eukaryota</taxon>
        <taxon>Viridiplantae</taxon>
        <taxon>Streptophyta</taxon>
        <taxon>Embryophyta</taxon>
        <taxon>Tracheophyta</taxon>
        <taxon>Spermatophyta</taxon>
        <taxon>Magnoliopsida</taxon>
        <taxon>eudicotyledons</taxon>
        <taxon>Gunneridae</taxon>
        <taxon>Pentapetalae</taxon>
        <taxon>rosids</taxon>
        <taxon>fabids</taxon>
        <taxon>Malpighiales</taxon>
        <taxon>Linaceae</taxon>
        <taxon>Linum</taxon>
    </lineage>
</organism>
<evidence type="ECO:0000313" key="3">
    <source>
        <dbReference type="EMBL" id="CAI0425923.1"/>
    </source>
</evidence>
<reference evidence="3" key="1">
    <citation type="submission" date="2022-08" db="EMBL/GenBank/DDBJ databases">
        <authorList>
            <person name="Gutierrez-Valencia J."/>
        </authorList>
    </citation>
    <scope>NUCLEOTIDE SEQUENCE</scope>
</reference>
<dbReference type="PANTHER" id="PTHR33232">
    <property type="entry name" value="PROTEIN SIEVE ELEMENT OCCLUSION B-LIKE"/>
    <property type="match status" value="1"/>
</dbReference>
<gene>
    <name evidence="3" type="ORF">LITE_LOCUS20585</name>
</gene>
<dbReference type="InterPro" id="IPR027944">
    <property type="entry name" value="SEO_C"/>
</dbReference>
<dbReference type="Proteomes" id="UP001154282">
    <property type="component" value="Unassembled WGS sequence"/>
</dbReference>
<dbReference type="EMBL" id="CAMGYJ010000005">
    <property type="protein sequence ID" value="CAI0425923.1"/>
    <property type="molecule type" value="Genomic_DNA"/>
</dbReference>
<protein>
    <submittedName>
        <fullName evidence="3">Uncharacterized protein</fullName>
    </submittedName>
</protein>
<dbReference type="InterPro" id="IPR039299">
    <property type="entry name" value="SEOA"/>
</dbReference>
<evidence type="ECO:0000259" key="2">
    <source>
        <dbReference type="Pfam" id="PF14577"/>
    </source>
</evidence>
<evidence type="ECO:0000259" key="1">
    <source>
        <dbReference type="Pfam" id="PF14576"/>
    </source>
</evidence>
<accession>A0AAV0KYL4</accession>
<evidence type="ECO:0000313" key="4">
    <source>
        <dbReference type="Proteomes" id="UP001154282"/>
    </source>
</evidence>
<feature type="domain" description="Sieve element occlusion N-terminal" evidence="1">
    <location>
        <begin position="22"/>
        <end position="306"/>
    </location>
</feature>
<proteinExistence type="predicted"/>
<feature type="domain" description="Sieve element occlusion C-terminal" evidence="2">
    <location>
        <begin position="481"/>
        <end position="716"/>
    </location>
</feature>
<dbReference type="GO" id="GO:0010088">
    <property type="term" value="P:phloem development"/>
    <property type="evidence" value="ECO:0007669"/>
    <property type="project" value="InterPro"/>
</dbReference>
<dbReference type="InterPro" id="IPR027942">
    <property type="entry name" value="SEO_N"/>
</dbReference>
<comment type="caution">
    <text evidence="3">The sequence shown here is derived from an EMBL/GenBank/DDBJ whole genome shotgun (WGS) entry which is preliminary data.</text>
</comment>
<dbReference type="AlphaFoldDB" id="A0AAV0KYL4"/>
<name>A0AAV0KYL4_9ROSI</name>
<sequence length="717" mass="81073">MNWHGNSAPSSSSATANSFPSSEEDFLIKQLLLAHDPDGRWLDSELLISAMENVMSSSASHRSNVEEAVQWKDEDSIAIAGSEETLGQILWKISSESLCKVFVGKGNQHGRTMALFDLLGSYRWDAKVALVLASFAASYGQFWLINQLHHDIPLASSIAMVKQLPRELIMLRPRFKALNLLLKTMVDVTKCIIKFEGLPLRHVKLDVEPIGTTKLSIYVAAYWVVRSSLSCFSLVADLTAMKPEKVHVFSSLKLLANIFFKLFRYSNATAVAAWEMLSMESRLSRILHHLSGPVHLCHRRIELKMSQKLPTLFWEEHHDNQDVLEMLLALKDNLPLKEPSTKSKLGVTELKDKVVILLISKPQLLPLDELLLLVHQTYGHSHHKEFEAKYRVVWVPVTESDHWTETEKERFIILSNSLPWYSLNRPWALHSSVVNFIRLAWQSRADPTMVVLDSKGAMTNLNGMDMVLIWGANAFPFSAVREQELLAEQKQLTLQLLVDEIDPLLAKWVEEGRNICIYGSENLDWINELNTKAREIMSCGIQLEMVYVGSSNIISENVGKTSDIIHQTIHRNLLSSTKVRFFWLRIESLRRSKLQQGGRLRIDHILQDVSALLQHHDDGNDKGGWIAIGSGTAEEIVRLEGRKAIELLSKVHEWGENVGKKGFLGAIRASVQVPKPTPHHCNRLILPGSTGSIPDRVVCAECGRPMEKFIMYRCCTD</sequence>